<dbReference type="PROSITE" id="PS00107">
    <property type="entry name" value="PROTEIN_KINASE_ATP"/>
    <property type="match status" value="1"/>
</dbReference>
<dbReference type="PANTHER" id="PTHR24345">
    <property type="entry name" value="SERINE/THREONINE-PROTEIN KINASE PLK"/>
    <property type="match status" value="1"/>
</dbReference>
<dbReference type="NCBIfam" id="NF033483">
    <property type="entry name" value="PknB_PASTA_kin"/>
    <property type="match status" value="1"/>
</dbReference>
<dbReference type="Gene3D" id="3.30.10.20">
    <property type="match status" value="3"/>
</dbReference>
<feature type="domain" description="PASTA" evidence="10">
    <location>
        <begin position="353"/>
        <end position="422"/>
    </location>
</feature>
<accession>A0ABY5I3X2</accession>
<evidence type="ECO:0000256" key="4">
    <source>
        <dbReference type="ARBA" id="ARBA00022777"/>
    </source>
</evidence>
<dbReference type="InterPro" id="IPR017441">
    <property type="entry name" value="Protein_kinase_ATP_BS"/>
</dbReference>
<dbReference type="PANTHER" id="PTHR24345:SF0">
    <property type="entry name" value="CELL CYCLE SERINE_THREONINE-PROTEIN KINASE CDC5_MSD2"/>
    <property type="match status" value="1"/>
</dbReference>
<keyword evidence="4 11" id="KW-0418">Kinase</keyword>
<evidence type="ECO:0000313" key="11">
    <source>
        <dbReference type="EMBL" id="UTY38881.1"/>
    </source>
</evidence>
<dbReference type="Pfam" id="PF00069">
    <property type="entry name" value="Pkinase"/>
    <property type="match status" value="1"/>
</dbReference>
<evidence type="ECO:0000259" key="9">
    <source>
        <dbReference type="PROSITE" id="PS50011"/>
    </source>
</evidence>
<dbReference type="InterPro" id="IPR008271">
    <property type="entry name" value="Ser/Thr_kinase_AS"/>
</dbReference>
<dbReference type="SUPFAM" id="SSF56112">
    <property type="entry name" value="Protein kinase-like (PK-like)"/>
    <property type="match status" value="1"/>
</dbReference>
<evidence type="ECO:0000256" key="6">
    <source>
        <dbReference type="PROSITE-ProRule" id="PRU10141"/>
    </source>
</evidence>
<sequence length="604" mass="67176">MSLVNKKIAGRYQLKRLIGQGGMADVYEAEDMILQRTVAVKIMRSSLTGDPVYVTRFHREASAAAALSHKNIVEIYDVGDEKDDYYIVMEYVPGQTLKELIHKRGALHYVEAVDIMKQVVSATAKAHSTGIIHRDLKPQNIMVTDSGVVKIGDFGIASIQSLSQVTQTDTIMGSLHYLAPEIARGEKATAQSDIYALGIVFYELLRGEVPFNGESPVNIALKHMRDDMPSVRAFNPSIPQSVENIIIKATAKNIKDRYYSASQMLEDLVHCLEAEHINDEKISFDYEEDQELATIVAEDKDFFTQTQSHTHLPIEEDEEKAPKRSHKKMIMIIGASVIGVLAILLAVYFLFMQPSQSFEMPDVLNLTEQEAITLLEQKELQVDKNITYELSDDVEEGKVISSDPIAKTQVKKGDEISLVVSSGQYVVIGNYVGKNYDTVAEELKELGFDVKKEERIDEQTKGTILEQSLEVGEKIDPNSQNKTISFVVSKGYSAVVPNVYGQDIQKAKSILEDAGFVVNLSVLDPPTSVEVIKTMKLNVVERQSLDAFTTVYKKGEKITLYYYNTKPEIPETPTDNNNNNNTTTPSTDTPANTQPAGEQTTTGQ</sequence>
<dbReference type="Pfam" id="PF03793">
    <property type="entry name" value="PASTA"/>
    <property type="match status" value="3"/>
</dbReference>
<feature type="transmembrane region" description="Helical" evidence="8">
    <location>
        <begin position="330"/>
        <end position="351"/>
    </location>
</feature>
<gene>
    <name evidence="11" type="primary">pknB</name>
    <name evidence="11" type="ORF">NMU03_15005</name>
</gene>
<feature type="compositionally biased region" description="Low complexity" evidence="7">
    <location>
        <begin position="572"/>
        <end position="593"/>
    </location>
</feature>
<evidence type="ECO:0000256" key="1">
    <source>
        <dbReference type="ARBA" id="ARBA00022527"/>
    </source>
</evidence>
<keyword evidence="2" id="KW-0808">Transferase</keyword>
<feature type="region of interest" description="Disordered" evidence="7">
    <location>
        <begin position="567"/>
        <end position="604"/>
    </location>
</feature>
<keyword evidence="3 6" id="KW-0547">Nucleotide-binding</keyword>
<evidence type="ECO:0000313" key="12">
    <source>
        <dbReference type="Proteomes" id="UP001060112"/>
    </source>
</evidence>
<feature type="compositionally biased region" description="Polar residues" evidence="7">
    <location>
        <begin position="594"/>
        <end position="604"/>
    </location>
</feature>
<dbReference type="Gene3D" id="3.30.200.20">
    <property type="entry name" value="Phosphorylase Kinase, domain 1"/>
    <property type="match status" value="1"/>
</dbReference>
<organism evidence="11 12">
    <name type="scientific">Allocoprobacillus halotolerans</name>
    <dbReference type="NCBI Taxonomy" id="2944914"/>
    <lineage>
        <taxon>Bacteria</taxon>
        <taxon>Bacillati</taxon>
        <taxon>Bacillota</taxon>
        <taxon>Erysipelotrichia</taxon>
        <taxon>Erysipelotrichales</taxon>
        <taxon>Erysipelotrichaceae</taxon>
        <taxon>Allocoprobacillus</taxon>
    </lineage>
</organism>
<dbReference type="CDD" id="cd14014">
    <property type="entry name" value="STKc_PknB_like"/>
    <property type="match status" value="1"/>
</dbReference>
<dbReference type="InterPro" id="IPR011009">
    <property type="entry name" value="Kinase-like_dom_sf"/>
</dbReference>
<evidence type="ECO:0000256" key="2">
    <source>
        <dbReference type="ARBA" id="ARBA00022679"/>
    </source>
</evidence>
<dbReference type="EMBL" id="CP101620">
    <property type="protein sequence ID" value="UTY38881.1"/>
    <property type="molecule type" value="Genomic_DNA"/>
</dbReference>
<dbReference type="SMART" id="SM00220">
    <property type="entry name" value="S_TKc"/>
    <property type="match status" value="1"/>
</dbReference>
<protein>
    <submittedName>
        <fullName evidence="11">Stk1 family PASTA domain-containing Ser/Thr kinase</fullName>
    </submittedName>
</protein>
<evidence type="ECO:0000256" key="3">
    <source>
        <dbReference type="ARBA" id="ARBA00022741"/>
    </source>
</evidence>
<keyword evidence="8" id="KW-0812">Transmembrane</keyword>
<keyword evidence="8" id="KW-0472">Membrane</keyword>
<keyword evidence="12" id="KW-1185">Reference proteome</keyword>
<evidence type="ECO:0000259" key="10">
    <source>
        <dbReference type="PROSITE" id="PS51178"/>
    </source>
</evidence>
<dbReference type="CDD" id="cd06577">
    <property type="entry name" value="PASTA_pknB"/>
    <property type="match status" value="3"/>
</dbReference>
<dbReference type="Proteomes" id="UP001060112">
    <property type="component" value="Chromosome"/>
</dbReference>
<evidence type="ECO:0000256" key="8">
    <source>
        <dbReference type="SAM" id="Phobius"/>
    </source>
</evidence>
<dbReference type="GO" id="GO:0016301">
    <property type="term" value="F:kinase activity"/>
    <property type="evidence" value="ECO:0007669"/>
    <property type="project" value="UniProtKB-KW"/>
</dbReference>
<dbReference type="InterPro" id="IPR000719">
    <property type="entry name" value="Prot_kinase_dom"/>
</dbReference>
<reference evidence="11" key="1">
    <citation type="submission" date="2022-07" db="EMBL/GenBank/DDBJ databases">
        <title>Faecal culturing of patients with breast cancer.</title>
        <authorList>
            <person name="Teng N.M.Y."/>
            <person name="Kiu R."/>
            <person name="Evans R."/>
            <person name="Baker D.J."/>
            <person name="Zenner C."/>
            <person name="Robinson S.D."/>
            <person name="Hall L.J."/>
        </authorList>
    </citation>
    <scope>NUCLEOTIDE SEQUENCE</scope>
    <source>
        <strain evidence="11">LH1062</strain>
    </source>
</reference>
<feature type="domain" description="Protein kinase" evidence="9">
    <location>
        <begin position="12"/>
        <end position="269"/>
    </location>
</feature>
<keyword evidence="8" id="KW-1133">Transmembrane helix</keyword>
<dbReference type="PROSITE" id="PS50011">
    <property type="entry name" value="PROTEIN_KINASE_DOM"/>
    <property type="match status" value="1"/>
</dbReference>
<feature type="domain" description="PASTA" evidence="10">
    <location>
        <begin position="423"/>
        <end position="490"/>
    </location>
</feature>
<feature type="domain" description="PASTA" evidence="10">
    <location>
        <begin position="491"/>
        <end position="564"/>
    </location>
</feature>
<dbReference type="SMART" id="SM00740">
    <property type="entry name" value="PASTA"/>
    <property type="match status" value="3"/>
</dbReference>
<evidence type="ECO:0000256" key="5">
    <source>
        <dbReference type="ARBA" id="ARBA00022840"/>
    </source>
</evidence>
<dbReference type="PROSITE" id="PS51178">
    <property type="entry name" value="PASTA"/>
    <property type="match status" value="3"/>
</dbReference>
<dbReference type="InterPro" id="IPR005543">
    <property type="entry name" value="PASTA_dom"/>
</dbReference>
<keyword evidence="1" id="KW-0723">Serine/threonine-protein kinase</keyword>
<keyword evidence="5 6" id="KW-0067">ATP-binding</keyword>
<dbReference type="Gene3D" id="1.10.510.10">
    <property type="entry name" value="Transferase(Phosphotransferase) domain 1"/>
    <property type="match status" value="1"/>
</dbReference>
<proteinExistence type="predicted"/>
<dbReference type="RefSeq" id="WP_290139578.1">
    <property type="nucleotide sequence ID" value="NZ_CP101620.1"/>
</dbReference>
<evidence type="ECO:0000256" key="7">
    <source>
        <dbReference type="SAM" id="MobiDB-lite"/>
    </source>
</evidence>
<feature type="binding site" evidence="6">
    <location>
        <position position="41"/>
    </location>
    <ligand>
        <name>ATP</name>
        <dbReference type="ChEBI" id="CHEBI:30616"/>
    </ligand>
</feature>
<dbReference type="PROSITE" id="PS00108">
    <property type="entry name" value="PROTEIN_KINASE_ST"/>
    <property type="match status" value="1"/>
</dbReference>
<name>A0ABY5I3X2_9FIRM</name>